<dbReference type="EMBL" id="CP142149">
    <property type="protein sequence ID" value="WSE31906.1"/>
    <property type="molecule type" value="Genomic_DNA"/>
</dbReference>
<organism evidence="5 6">
    <name type="scientific">Amycolatopsis rhabdoformis</name>
    <dbReference type="NCBI Taxonomy" id="1448059"/>
    <lineage>
        <taxon>Bacteria</taxon>
        <taxon>Bacillati</taxon>
        <taxon>Actinomycetota</taxon>
        <taxon>Actinomycetes</taxon>
        <taxon>Pseudonocardiales</taxon>
        <taxon>Pseudonocardiaceae</taxon>
        <taxon>Amycolatopsis</taxon>
    </lineage>
</organism>
<dbReference type="SMART" id="SM00345">
    <property type="entry name" value="HTH_GNTR"/>
    <property type="match status" value="1"/>
</dbReference>
<dbReference type="SUPFAM" id="SSF48008">
    <property type="entry name" value="GntR ligand-binding domain-like"/>
    <property type="match status" value="1"/>
</dbReference>
<keyword evidence="3" id="KW-0804">Transcription</keyword>
<dbReference type="InterPro" id="IPR000524">
    <property type="entry name" value="Tscrpt_reg_HTH_GntR"/>
</dbReference>
<name>A0ABZ1IBQ3_9PSEU</name>
<keyword evidence="2" id="KW-0238">DNA-binding</keyword>
<dbReference type="Gene3D" id="1.20.120.530">
    <property type="entry name" value="GntR ligand-binding domain-like"/>
    <property type="match status" value="1"/>
</dbReference>
<dbReference type="PRINTS" id="PR00035">
    <property type="entry name" value="HTHGNTR"/>
</dbReference>
<dbReference type="PANTHER" id="PTHR43537">
    <property type="entry name" value="TRANSCRIPTIONAL REGULATOR, GNTR FAMILY"/>
    <property type="match status" value="1"/>
</dbReference>
<dbReference type="PROSITE" id="PS50949">
    <property type="entry name" value="HTH_GNTR"/>
    <property type="match status" value="1"/>
</dbReference>
<feature type="domain" description="HTH gntR-type" evidence="4">
    <location>
        <begin position="35"/>
        <end position="102"/>
    </location>
</feature>
<dbReference type="RefSeq" id="WP_326834714.1">
    <property type="nucleotide sequence ID" value="NZ_CP142149.1"/>
</dbReference>
<accession>A0ABZ1IBQ3</accession>
<dbReference type="Gene3D" id="1.10.10.10">
    <property type="entry name" value="Winged helix-like DNA-binding domain superfamily/Winged helix DNA-binding domain"/>
    <property type="match status" value="1"/>
</dbReference>
<evidence type="ECO:0000313" key="6">
    <source>
        <dbReference type="Proteomes" id="UP001330812"/>
    </source>
</evidence>
<keyword evidence="1" id="KW-0805">Transcription regulation</keyword>
<dbReference type="SUPFAM" id="SSF46785">
    <property type="entry name" value="Winged helix' DNA-binding domain"/>
    <property type="match status" value="1"/>
</dbReference>
<sequence length="243" mass="26972">MARTRREPDTGLSADASVLSLPGATSPLDRLATPKSQGDMVLKALSRAIREGRLEPGSLHSAASLAEQLGVSRTPVREALLQLARDGAVRLERNRGARILQTSMQDLRDIFQIRTWLEVPATRIAAETRTDADLARLAESLTVLQEGELTTQDIRRQDHNFHVTLMEIAGNTRLSQYVDTLRSSVLIHDAMNVEQQQRLHSQVVDEHRPILEAIRDRDADAAADHMAKHLDETARVLMQSAAE</sequence>
<dbReference type="PANTHER" id="PTHR43537:SF24">
    <property type="entry name" value="GLUCONATE OPERON TRANSCRIPTIONAL REPRESSOR"/>
    <property type="match status" value="1"/>
</dbReference>
<reference evidence="5 6" key="1">
    <citation type="journal article" date="2015" name="Int. J. Syst. Evol. Microbiol.">
        <title>Amycolatopsis rhabdoformis sp. nov., an actinomycete isolated from a tropical forest soil.</title>
        <authorList>
            <person name="Souza W.R."/>
            <person name="Silva R.E."/>
            <person name="Goodfellow M."/>
            <person name="Busarakam K."/>
            <person name="Figueiro F.S."/>
            <person name="Ferreira D."/>
            <person name="Rodrigues-Filho E."/>
            <person name="Moraes L.A.B."/>
            <person name="Zucchi T.D."/>
        </authorList>
    </citation>
    <scope>NUCLEOTIDE SEQUENCE [LARGE SCALE GENOMIC DNA]</scope>
    <source>
        <strain evidence="5 6">NCIMB 14900</strain>
    </source>
</reference>
<dbReference type="Proteomes" id="UP001330812">
    <property type="component" value="Chromosome"/>
</dbReference>
<dbReference type="Pfam" id="PF07729">
    <property type="entry name" value="FCD"/>
    <property type="match status" value="1"/>
</dbReference>
<dbReference type="InterPro" id="IPR036388">
    <property type="entry name" value="WH-like_DNA-bd_sf"/>
</dbReference>
<dbReference type="InterPro" id="IPR008920">
    <property type="entry name" value="TF_FadR/GntR_C"/>
</dbReference>
<keyword evidence="6" id="KW-1185">Reference proteome</keyword>
<proteinExistence type="predicted"/>
<evidence type="ECO:0000313" key="5">
    <source>
        <dbReference type="EMBL" id="WSE31906.1"/>
    </source>
</evidence>
<dbReference type="InterPro" id="IPR011711">
    <property type="entry name" value="GntR_C"/>
</dbReference>
<evidence type="ECO:0000256" key="1">
    <source>
        <dbReference type="ARBA" id="ARBA00023015"/>
    </source>
</evidence>
<evidence type="ECO:0000259" key="4">
    <source>
        <dbReference type="PROSITE" id="PS50949"/>
    </source>
</evidence>
<dbReference type="CDD" id="cd07377">
    <property type="entry name" value="WHTH_GntR"/>
    <property type="match status" value="1"/>
</dbReference>
<evidence type="ECO:0000256" key="3">
    <source>
        <dbReference type="ARBA" id="ARBA00023163"/>
    </source>
</evidence>
<dbReference type="SMART" id="SM00895">
    <property type="entry name" value="FCD"/>
    <property type="match status" value="1"/>
</dbReference>
<dbReference type="Pfam" id="PF00392">
    <property type="entry name" value="GntR"/>
    <property type="match status" value="1"/>
</dbReference>
<protein>
    <submittedName>
        <fullName evidence="5">GntR family transcriptional regulator</fullName>
    </submittedName>
</protein>
<evidence type="ECO:0000256" key="2">
    <source>
        <dbReference type="ARBA" id="ARBA00023125"/>
    </source>
</evidence>
<dbReference type="InterPro" id="IPR036390">
    <property type="entry name" value="WH_DNA-bd_sf"/>
</dbReference>
<gene>
    <name evidence="5" type="ORF">VSH64_07260</name>
</gene>